<feature type="compositionally biased region" description="Basic and acidic residues" evidence="1">
    <location>
        <begin position="104"/>
        <end position="114"/>
    </location>
</feature>
<feature type="compositionally biased region" description="Basic and acidic residues" evidence="1">
    <location>
        <begin position="18"/>
        <end position="28"/>
    </location>
</feature>
<feature type="compositionally biased region" description="Basic and acidic residues" evidence="1">
    <location>
        <begin position="1"/>
        <end position="10"/>
    </location>
</feature>
<feature type="compositionally biased region" description="Basic and acidic residues" evidence="1">
    <location>
        <begin position="126"/>
        <end position="137"/>
    </location>
</feature>
<accession>A0A6J4UUW9</accession>
<dbReference type="EC" id="1.4.3.5" evidence="2"/>
<organism evidence="2">
    <name type="scientific">uncultured Thermomicrobiales bacterium</name>
    <dbReference type="NCBI Taxonomy" id="1645740"/>
    <lineage>
        <taxon>Bacteria</taxon>
        <taxon>Pseudomonadati</taxon>
        <taxon>Thermomicrobiota</taxon>
        <taxon>Thermomicrobia</taxon>
        <taxon>Thermomicrobiales</taxon>
        <taxon>environmental samples</taxon>
    </lineage>
</organism>
<name>A0A6J4UUW9_9BACT</name>
<sequence length="137" mass="14766">ARPVDREGRPCRSAPGRGPDRLAGDRAPRRAAAPRARLVLLRRGVGPRLLGARQPEGAEPSRQPPGDPGNRRHPRRRGRGDGGGRGDPRRRTGHRGAAGVPGEVPERHRPDWPHPRVAAGDLLPGHPDHAEADHPLV</sequence>
<feature type="non-terminal residue" evidence="2">
    <location>
        <position position="1"/>
    </location>
</feature>
<feature type="non-terminal residue" evidence="2">
    <location>
        <position position="137"/>
    </location>
</feature>
<dbReference type="GO" id="GO:0004733">
    <property type="term" value="F:pyridoxamine phosphate oxidase activity"/>
    <property type="evidence" value="ECO:0007669"/>
    <property type="project" value="UniProtKB-EC"/>
</dbReference>
<feature type="region of interest" description="Disordered" evidence="1">
    <location>
        <begin position="1"/>
        <end position="137"/>
    </location>
</feature>
<proteinExistence type="predicted"/>
<gene>
    <name evidence="2" type="ORF">AVDCRST_MAG49-2355</name>
</gene>
<dbReference type="AlphaFoldDB" id="A0A6J4UUW9"/>
<keyword evidence="2" id="KW-0560">Oxidoreductase</keyword>
<evidence type="ECO:0000313" key="2">
    <source>
        <dbReference type="EMBL" id="CAA9558726.1"/>
    </source>
</evidence>
<feature type="compositionally biased region" description="Basic and acidic residues" evidence="1">
    <location>
        <begin position="79"/>
        <end position="90"/>
    </location>
</feature>
<reference evidence="2" key="1">
    <citation type="submission" date="2020-02" db="EMBL/GenBank/DDBJ databases">
        <authorList>
            <person name="Meier V. D."/>
        </authorList>
    </citation>
    <scope>NUCLEOTIDE SEQUENCE</scope>
    <source>
        <strain evidence="2">AVDCRST_MAG49</strain>
    </source>
</reference>
<evidence type="ECO:0000256" key="1">
    <source>
        <dbReference type="SAM" id="MobiDB-lite"/>
    </source>
</evidence>
<protein>
    <submittedName>
        <fullName evidence="2">Pyridoxamine 5'-phosphate oxidase</fullName>
        <ecNumber evidence="2">1.4.3.5</ecNumber>
    </submittedName>
</protein>
<feature type="compositionally biased region" description="Low complexity" evidence="1">
    <location>
        <begin position="30"/>
        <end position="53"/>
    </location>
</feature>
<dbReference type="EMBL" id="CADCWG010000156">
    <property type="protein sequence ID" value="CAA9558726.1"/>
    <property type="molecule type" value="Genomic_DNA"/>
</dbReference>